<dbReference type="PANTHER" id="PTHR20923:SF1">
    <property type="entry name" value="G PATCH DOMAIN AND ANKYRIN REPEAT-CONTAINING PROTEIN 1"/>
    <property type="match status" value="1"/>
</dbReference>
<dbReference type="Pfam" id="PF01585">
    <property type="entry name" value="G-patch"/>
    <property type="match status" value="1"/>
</dbReference>
<evidence type="ECO:0000259" key="1">
    <source>
        <dbReference type="PROSITE" id="PS50174"/>
    </source>
</evidence>
<dbReference type="InterPro" id="IPR039146">
    <property type="entry name" value="GPANK1"/>
</dbReference>
<dbReference type="GeneID" id="63776396"/>
<dbReference type="InterPro" id="IPR000467">
    <property type="entry name" value="G_patch_dom"/>
</dbReference>
<evidence type="ECO:0000313" key="2">
    <source>
        <dbReference type="EMBL" id="ORY65301.1"/>
    </source>
</evidence>
<dbReference type="InParanoid" id="A0A1Y2E165"/>
<dbReference type="STRING" id="1141098.A0A1Y2E165"/>
<accession>A0A1Y2E165</accession>
<dbReference type="AlphaFoldDB" id="A0A1Y2E165"/>
<evidence type="ECO:0000313" key="3">
    <source>
        <dbReference type="Proteomes" id="UP000193689"/>
    </source>
</evidence>
<dbReference type="RefSeq" id="XP_040716453.1">
    <property type="nucleotide sequence ID" value="XM_040860184.1"/>
</dbReference>
<organism evidence="2 3">
    <name type="scientific">Pseudomassariella vexata</name>
    <dbReference type="NCBI Taxonomy" id="1141098"/>
    <lineage>
        <taxon>Eukaryota</taxon>
        <taxon>Fungi</taxon>
        <taxon>Dikarya</taxon>
        <taxon>Ascomycota</taxon>
        <taxon>Pezizomycotina</taxon>
        <taxon>Sordariomycetes</taxon>
        <taxon>Xylariomycetidae</taxon>
        <taxon>Amphisphaeriales</taxon>
        <taxon>Pseudomassariaceae</taxon>
        <taxon>Pseudomassariella</taxon>
    </lineage>
</organism>
<dbReference type="PANTHER" id="PTHR20923">
    <property type="entry name" value="BAT4 PROTEIN-RELATED"/>
    <property type="match status" value="1"/>
</dbReference>
<dbReference type="PROSITE" id="PS50174">
    <property type="entry name" value="G_PATCH"/>
    <property type="match status" value="1"/>
</dbReference>
<feature type="domain" description="G-patch" evidence="1">
    <location>
        <begin position="126"/>
        <end position="174"/>
    </location>
</feature>
<protein>
    <submittedName>
        <fullName evidence="2">G-patch domain-containing protein</fullName>
    </submittedName>
</protein>
<sequence>MASDDDVKDGIPLQHRKPFGAGLRRKQVVFVPASSGNLNSMEENISAAPARSVADMYLDLVLPNGSASASATPESITTQLCEVCDWPLDQDPSDNLQRDRPNQKHEASIAHQVCLTHSHPPSALDRSRMGLAVLSAQGWDPDARRGLGATQSGIQYPIKVKPKKDTLGIGVKVPRVLEPKKEKVQKLDAKKARQMALEDKKRREQLQRQFYGNSDLQKYLGTG</sequence>
<proteinExistence type="predicted"/>
<dbReference type="SMART" id="SM00443">
    <property type="entry name" value="G_patch"/>
    <property type="match status" value="1"/>
</dbReference>
<name>A0A1Y2E165_9PEZI</name>
<dbReference type="GO" id="GO:0003676">
    <property type="term" value="F:nucleic acid binding"/>
    <property type="evidence" value="ECO:0007669"/>
    <property type="project" value="InterPro"/>
</dbReference>
<comment type="caution">
    <text evidence="2">The sequence shown here is derived from an EMBL/GenBank/DDBJ whole genome shotgun (WGS) entry which is preliminary data.</text>
</comment>
<dbReference type="Proteomes" id="UP000193689">
    <property type="component" value="Unassembled WGS sequence"/>
</dbReference>
<dbReference type="OrthoDB" id="20282at2759"/>
<dbReference type="EMBL" id="MCFJ01000006">
    <property type="protein sequence ID" value="ORY65301.1"/>
    <property type="molecule type" value="Genomic_DNA"/>
</dbReference>
<keyword evidence="3" id="KW-1185">Reference proteome</keyword>
<reference evidence="2 3" key="1">
    <citation type="submission" date="2016-07" db="EMBL/GenBank/DDBJ databases">
        <title>Pervasive Adenine N6-methylation of Active Genes in Fungi.</title>
        <authorList>
            <consortium name="DOE Joint Genome Institute"/>
            <person name="Mondo S.J."/>
            <person name="Dannebaum R.O."/>
            <person name="Kuo R.C."/>
            <person name="Labutti K."/>
            <person name="Haridas S."/>
            <person name="Kuo A."/>
            <person name="Salamov A."/>
            <person name="Ahrendt S.R."/>
            <person name="Lipzen A."/>
            <person name="Sullivan W."/>
            <person name="Andreopoulos W.B."/>
            <person name="Clum A."/>
            <person name="Lindquist E."/>
            <person name="Daum C."/>
            <person name="Ramamoorthy G.K."/>
            <person name="Gryganskyi A."/>
            <person name="Culley D."/>
            <person name="Magnuson J.K."/>
            <person name="James T.Y."/>
            <person name="O'Malley M.A."/>
            <person name="Stajich J.E."/>
            <person name="Spatafora J.W."/>
            <person name="Visel A."/>
            <person name="Grigoriev I.V."/>
        </authorList>
    </citation>
    <scope>NUCLEOTIDE SEQUENCE [LARGE SCALE GENOMIC DNA]</scope>
    <source>
        <strain evidence="2 3">CBS 129021</strain>
    </source>
</reference>
<gene>
    <name evidence="2" type="ORF">BCR38DRAFT_432404</name>
</gene>